<gene>
    <name evidence="2" type="ORF">SAMN04488121_107250</name>
</gene>
<feature type="region of interest" description="Disordered" evidence="1">
    <location>
        <begin position="1"/>
        <end position="61"/>
    </location>
</feature>
<reference evidence="2 3" key="1">
    <citation type="submission" date="2016-10" db="EMBL/GenBank/DDBJ databases">
        <authorList>
            <person name="de Groot N.N."/>
        </authorList>
    </citation>
    <scope>NUCLEOTIDE SEQUENCE [LARGE SCALE GENOMIC DNA]</scope>
    <source>
        <strain evidence="2 3">DSM 527</strain>
    </source>
</reference>
<evidence type="ECO:0000256" key="1">
    <source>
        <dbReference type="SAM" id="MobiDB-lite"/>
    </source>
</evidence>
<evidence type="ECO:0000313" key="3">
    <source>
        <dbReference type="Proteomes" id="UP000199045"/>
    </source>
</evidence>
<accession>A0A1G7Y8V0</accession>
<name>A0A1G7Y8V0_CHIFI</name>
<dbReference type="AlphaFoldDB" id="A0A1G7Y8V0"/>
<dbReference type="STRING" id="104663.SAMN04488121_107250"/>
<dbReference type="Proteomes" id="UP000199045">
    <property type="component" value="Unassembled WGS sequence"/>
</dbReference>
<feature type="compositionally biased region" description="Polar residues" evidence="1">
    <location>
        <begin position="14"/>
        <end position="23"/>
    </location>
</feature>
<protein>
    <submittedName>
        <fullName evidence="2">Uncharacterized protein</fullName>
    </submittedName>
</protein>
<dbReference type="EMBL" id="FNBN01000007">
    <property type="protein sequence ID" value="SDG92839.1"/>
    <property type="molecule type" value="Genomic_DNA"/>
</dbReference>
<sequence>MTQRYLKTPKIPVRNQQSDSQEPFFSRQRDEHTEPQDTPTFFSPKVQRKPVELETDDPLEKEADQVADKVAGTKTPVAAAPGDTIQRKGTGLQASIQRKPGDGEDWKSYPIQIPPGTASKQEFHRYAELIIFHKVLNLDWQGTGTAEIYQHISQHIGRTILFKVPKSMLTQYGVAEKRDGTGDAEYKQLDKDSKDAINEETDKQYYQSTGIAPGTKIKPGEKGRTAVWNDLRNQLMQQRKTLNDLPPAIKAFLQSDQTFIPANYAKLSEIAALLSQFTAADFEDYQSKVNLNTTDLDALKQSIAAYMAARQERRKAGEERESLKTKLFGLEELYKRYKQFQKRGSLPPSRDEFGVHDPNHDYFREAEEKERTGLTASLKAYGFNSLDEFGKYVDSYEAAFRKETIAIAGDHLQRYRHVLFEEEKKIADDAYITRLFTEISNSGAGRHYEEASSKGMQAVMAIGTKDYVSQAQLDRQMALNEESNAAHATGDRLMQQLPSASPLMKEDTFSNESLARVKSKEELRKFLQNYIDKKKESIDETWTDINANPERVYELDGLVAASVQMQGITDGSIYDLIIKDKIKDLGSAKILKAVCFVVIGIALAVASFGTGIPALLAAGGSLALSAYAVKEEIEKYKLDVSAHDVELLTKEPSLTWVVLAIVGAGADAAALAAAFKAAGPIAKATAAFNESKDVVTLEKSLAQLAELDARIKQNIIRAAKADAALQESVDKFMAIGARLNDITSTVEAVPRLTVMAYNAIKKGANSFEKFLLDLKLKRLIKDAKDLSPKELNVFKEAFEKAGKATEEEIKAMDKLVGRADLTVANKQTAKEMMDEVLTQGKFNKASNYHGDSMHKMKDDVVQKIISNPDAIYETRNGERLIYLKDGDIVVMEATKSARGNVITAYGKSGVKGESGAAALGGKAEDAGEAVTDLIITEGKIPAKKGFIPPAKKIYP</sequence>
<evidence type="ECO:0000313" key="2">
    <source>
        <dbReference type="EMBL" id="SDG92839.1"/>
    </source>
</evidence>
<proteinExistence type="predicted"/>
<organism evidence="2 3">
    <name type="scientific">Chitinophaga filiformis</name>
    <name type="common">Myxococcus filiformis</name>
    <name type="synonym">Flexibacter filiformis</name>
    <dbReference type="NCBI Taxonomy" id="104663"/>
    <lineage>
        <taxon>Bacteria</taxon>
        <taxon>Pseudomonadati</taxon>
        <taxon>Bacteroidota</taxon>
        <taxon>Chitinophagia</taxon>
        <taxon>Chitinophagales</taxon>
        <taxon>Chitinophagaceae</taxon>
        <taxon>Chitinophaga</taxon>
    </lineage>
</organism>